<evidence type="ECO:0000256" key="1">
    <source>
        <dbReference type="SAM" id="Phobius"/>
    </source>
</evidence>
<dbReference type="Proteomes" id="UP000027192">
    <property type="component" value="Unassembled WGS sequence"/>
</dbReference>
<dbReference type="AlphaFoldDB" id="A0A066RT40"/>
<name>A0A066RT40_9GAMM</name>
<feature type="transmembrane region" description="Helical" evidence="1">
    <location>
        <begin position="15"/>
        <end position="34"/>
    </location>
</feature>
<organism evidence="2 3">
    <name type="scientific">Photobacterium galatheae</name>
    <dbReference type="NCBI Taxonomy" id="1654360"/>
    <lineage>
        <taxon>Bacteria</taxon>
        <taxon>Pseudomonadati</taxon>
        <taxon>Pseudomonadota</taxon>
        <taxon>Gammaproteobacteria</taxon>
        <taxon>Vibrionales</taxon>
        <taxon>Vibrionaceae</taxon>
        <taxon>Photobacterium</taxon>
    </lineage>
</organism>
<dbReference type="EMBL" id="JMIB01000031">
    <property type="protein sequence ID" value="KDM90553.1"/>
    <property type="molecule type" value="Genomic_DNA"/>
</dbReference>
<proteinExistence type="predicted"/>
<keyword evidence="3" id="KW-1185">Reference proteome</keyword>
<protein>
    <submittedName>
        <fullName evidence="2">Uncharacterized protein</fullName>
    </submittedName>
</protein>
<gene>
    <name evidence="2" type="ORF">EA58_16675</name>
</gene>
<keyword evidence="1" id="KW-1133">Transmembrane helix</keyword>
<feature type="transmembrane region" description="Helical" evidence="1">
    <location>
        <begin position="40"/>
        <end position="58"/>
    </location>
</feature>
<comment type="caution">
    <text evidence="2">The sequence shown here is derived from an EMBL/GenBank/DDBJ whole genome shotgun (WGS) entry which is preliminary data.</text>
</comment>
<accession>A0A066RT40</accession>
<sequence length="70" mass="8197">MMIVKYAKFSKRHPYIHFSIMISLVLLFLFSAVMLIEYEIIAFAIVILLIGCTLPFFAKVSKYKQQYLSD</sequence>
<keyword evidence="1" id="KW-0812">Transmembrane</keyword>
<reference evidence="2 3" key="1">
    <citation type="submission" date="2014-04" db="EMBL/GenBank/DDBJ databases">
        <title>Draft genome sequence of Photobacterium halotolerans S2753: a solonamide, ngercheumicin and holomycin producer.</title>
        <authorList>
            <person name="Machado H.R."/>
            <person name="Gram L."/>
        </authorList>
    </citation>
    <scope>NUCLEOTIDE SEQUENCE [LARGE SCALE GENOMIC DNA]</scope>
    <source>
        <strain evidence="2 3">S2753</strain>
    </source>
</reference>
<evidence type="ECO:0000313" key="3">
    <source>
        <dbReference type="Proteomes" id="UP000027192"/>
    </source>
</evidence>
<keyword evidence="1" id="KW-0472">Membrane</keyword>
<evidence type="ECO:0000313" key="2">
    <source>
        <dbReference type="EMBL" id="KDM90553.1"/>
    </source>
</evidence>